<accession>A0A6M1RZ98</accession>
<gene>
    <name evidence="2" type="ORF">G6N76_10950</name>
</gene>
<feature type="compositionally biased region" description="Polar residues" evidence="1">
    <location>
        <begin position="25"/>
        <end position="43"/>
    </location>
</feature>
<evidence type="ECO:0008006" key="4">
    <source>
        <dbReference type="Google" id="ProtNLM"/>
    </source>
</evidence>
<evidence type="ECO:0000313" key="3">
    <source>
        <dbReference type="Proteomes" id="UP000477849"/>
    </source>
</evidence>
<comment type="caution">
    <text evidence="2">The sequence shown here is derived from an EMBL/GenBank/DDBJ whole genome shotgun (WGS) entry which is preliminary data.</text>
</comment>
<feature type="region of interest" description="Disordered" evidence="1">
    <location>
        <begin position="25"/>
        <end position="55"/>
    </location>
</feature>
<sequence>MADKDFGGRMSVRLSSGEYLSLRGTFSVQRGRQSNESITNQDGSNDRIGTPTSPRANVVFKDSGVDFDALMRAPRQNIVITEEFTGVTHHFISAFFVGDSDSNRLNGEVSGLTISAGNYRRTGD</sequence>
<dbReference type="InterPro" id="IPR019596">
    <property type="entry name" value="Phage_Mu_GpM_tail_tub"/>
</dbReference>
<proteinExistence type="predicted"/>
<evidence type="ECO:0000313" key="2">
    <source>
        <dbReference type="EMBL" id="NGO64195.1"/>
    </source>
</evidence>
<dbReference type="RefSeq" id="WP_163905274.1">
    <property type="nucleotide sequence ID" value="NZ_CP048427.1"/>
</dbReference>
<protein>
    <recommendedName>
        <fullName evidence="4">Phage tail protein</fullName>
    </recommendedName>
</protein>
<organism evidence="2 3">
    <name type="scientific">Rhizobium daejeonense</name>
    <dbReference type="NCBI Taxonomy" id="240521"/>
    <lineage>
        <taxon>Bacteria</taxon>
        <taxon>Pseudomonadati</taxon>
        <taxon>Pseudomonadota</taxon>
        <taxon>Alphaproteobacteria</taxon>
        <taxon>Hyphomicrobiales</taxon>
        <taxon>Rhizobiaceae</taxon>
        <taxon>Rhizobium/Agrobacterium group</taxon>
        <taxon>Rhizobium</taxon>
    </lineage>
</organism>
<dbReference type="Pfam" id="PF10618">
    <property type="entry name" value="Tail_tube"/>
    <property type="match status" value="1"/>
</dbReference>
<reference evidence="2 3" key="1">
    <citation type="submission" date="2020-02" db="EMBL/GenBank/DDBJ databases">
        <title>Genome sequence of the type strain CCBAU10050 of Rhizobium daejeonense.</title>
        <authorList>
            <person name="Gao J."/>
            <person name="Sun J."/>
        </authorList>
    </citation>
    <scope>NUCLEOTIDE SEQUENCE [LARGE SCALE GENOMIC DNA]</scope>
    <source>
        <strain evidence="2 3">CCBAU10050</strain>
    </source>
</reference>
<evidence type="ECO:0000256" key="1">
    <source>
        <dbReference type="SAM" id="MobiDB-lite"/>
    </source>
</evidence>
<dbReference type="Proteomes" id="UP000477849">
    <property type="component" value="Unassembled WGS sequence"/>
</dbReference>
<keyword evidence="3" id="KW-1185">Reference proteome</keyword>
<dbReference type="AlphaFoldDB" id="A0A6M1RZ98"/>
<name>A0A6M1RZ98_9HYPH</name>
<dbReference type="EMBL" id="JAAKZH010000003">
    <property type="protein sequence ID" value="NGO64195.1"/>
    <property type="molecule type" value="Genomic_DNA"/>
</dbReference>